<comment type="caution">
    <text evidence="4">The sequence shown here is derived from an EMBL/GenBank/DDBJ whole genome shotgun (WGS) entry which is preliminary data.</text>
</comment>
<feature type="domain" description="Fibronectin type-III" evidence="3">
    <location>
        <begin position="521"/>
        <end position="613"/>
    </location>
</feature>
<accession>A0ABX2GW03</accession>
<feature type="chain" id="PRO_5046679075" description="Fibronectin type-III domain-containing protein" evidence="2">
    <location>
        <begin position="31"/>
        <end position="613"/>
    </location>
</feature>
<gene>
    <name evidence="4" type="ORF">HFM93_04945</name>
</gene>
<feature type="compositionally biased region" description="Polar residues" evidence="1">
    <location>
        <begin position="493"/>
        <end position="522"/>
    </location>
</feature>
<dbReference type="Gene3D" id="2.60.40.10">
    <property type="entry name" value="Immunoglobulins"/>
    <property type="match status" value="1"/>
</dbReference>
<evidence type="ECO:0000256" key="2">
    <source>
        <dbReference type="SAM" id="SignalP"/>
    </source>
</evidence>
<evidence type="ECO:0000313" key="5">
    <source>
        <dbReference type="Proteomes" id="UP000821846"/>
    </source>
</evidence>
<organism evidence="4 5">
    <name type="scientific">Faecalicatena fissicatena</name>
    <dbReference type="NCBI Taxonomy" id="290055"/>
    <lineage>
        <taxon>Bacteria</taxon>
        <taxon>Bacillati</taxon>
        <taxon>Bacillota</taxon>
        <taxon>Clostridia</taxon>
        <taxon>Lachnospirales</taxon>
        <taxon>Lachnospiraceae</taxon>
        <taxon>Faecalicatena</taxon>
    </lineage>
</organism>
<dbReference type="RefSeq" id="WP_173865682.1">
    <property type="nucleotide sequence ID" value="NZ_JAAWUU010000005.1"/>
</dbReference>
<dbReference type="InterPro" id="IPR013783">
    <property type="entry name" value="Ig-like_fold"/>
</dbReference>
<dbReference type="InterPro" id="IPR003961">
    <property type="entry name" value="FN3_dom"/>
</dbReference>
<evidence type="ECO:0000313" key="4">
    <source>
        <dbReference type="EMBL" id="NSG29640.1"/>
    </source>
</evidence>
<evidence type="ECO:0000256" key="1">
    <source>
        <dbReference type="SAM" id="MobiDB-lite"/>
    </source>
</evidence>
<evidence type="ECO:0000259" key="3">
    <source>
        <dbReference type="PROSITE" id="PS50853"/>
    </source>
</evidence>
<name>A0ABX2GW03_9FIRM</name>
<feature type="signal peptide" evidence="2">
    <location>
        <begin position="1"/>
        <end position="30"/>
    </location>
</feature>
<dbReference type="EMBL" id="JAAWUZ010000012">
    <property type="protein sequence ID" value="NSG29640.1"/>
    <property type="molecule type" value="Genomic_DNA"/>
</dbReference>
<dbReference type="Proteomes" id="UP000821846">
    <property type="component" value="Unassembled WGS sequence"/>
</dbReference>
<proteinExistence type="predicted"/>
<sequence length="613" mass="66229">MNTKNLSTKFLAASLAALISVPQIPVSVSAADLKSVSIAGNTYSYSAEALDGYTQIGNSGVYYALTDGTKLSGNLYGTSNLTYKEFYSGDVSSTDNFDVVTTATTLKAKVLSNAWTDYNEETTPDADGYHILGVSNVNVAVDSDLYVEASILKNSGKELTGAYEEASDITLNENPAEAPAQYKTLKSDGSYVSNAKIIDTVTDATASLATASTWGEYEIEVKENSTKYLRNSREDTFPVGSTIQGIILETTDGYKVGLEHLSNIWVQPYKLAFNVNNEAATMGIAKSDNTAEFKKLVNKTIQKITYLTPNGNYVYAFTDGAFVKPAYAEEISGTFSSDMKTFTLNQVPTVKNGTLNVLYTVGSGRKKTSYTLYSDAVQKTVSLDFGSIPADAEAGTYSVSIASDDYADISVAIPITDQQKEQLSSLLKQAEAALAKAAANDQVLAAHKDEAVELLKSASATSADAADLINELTELLKPYQNTETPDTGDKTPETQPSESNQTPETQPSNTTPSTDKTSSPAKQTVKLKAFGKGKLKVSWKKDKNASGYEITYSTKKSFKNKKTVVVKSKKTTSKVIKKLKSKKTYYVKVRSYKKSGKTKVYGSYSKVKSLRSK</sequence>
<keyword evidence="5" id="KW-1185">Reference proteome</keyword>
<protein>
    <recommendedName>
        <fullName evidence="3">Fibronectin type-III domain-containing protein</fullName>
    </recommendedName>
</protein>
<keyword evidence="2" id="KW-0732">Signal</keyword>
<dbReference type="PROSITE" id="PS50853">
    <property type="entry name" value="FN3"/>
    <property type="match status" value="1"/>
</dbReference>
<dbReference type="Pfam" id="PF00041">
    <property type="entry name" value="fn3"/>
    <property type="match status" value="1"/>
</dbReference>
<dbReference type="SUPFAM" id="SSF49265">
    <property type="entry name" value="Fibronectin type III"/>
    <property type="match status" value="1"/>
</dbReference>
<reference evidence="4 5" key="1">
    <citation type="journal article" date="2020" name="Cell Host Microbe">
        <title>Functional and Genomic Variation between Human-Derived Isolates of Lachnospiraceae Reveals Inter- and Intra-Species Diversity.</title>
        <authorList>
            <person name="Sorbara M.T."/>
            <person name="Littmann E.R."/>
            <person name="Fontana E."/>
            <person name="Moody T.U."/>
            <person name="Kohout C.E."/>
            <person name="Gjonbalaj M."/>
            <person name="Eaton V."/>
            <person name="Seok R."/>
            <person name="Leiner I.M."/>
            <person name="Pamer E.G."/>
        </authorList>
    </citation>
    <scope>NUCLEOTIDE SEQUENCE [LARGE SCALE GENOMIC DNA]</scope>
    <source>
        <strain evidence="4 5">MSK.14.16</strain>
    </source>
</reference>
<feature type="region of interest" description="Disordered" evidence="1">
    <location>
        <begin position="477"/>
        <end position="523"/>
    </location>
</feature>
<dbReference type="InterPro" id="IPR036116">
    <property type="entry name" value="FN3_sf"/>
</dbReference>